<keyword evidence="6 7" id="KW-0119">Carbohydrate metabolism</keyword>
<comment type="similarity">
    <text evidence="4 7">Belongs to the NanE family.</text>
</comment>
<dbReference type="InterPro" id="IPR011060">
    <property type="entry name" value="RibuloseP-bd_barrel"/>
</dbReference>
<dbReference type="GO" id="GO:0006053">
    <property type="term" value="P:N-acetylmannosamine catabolic process"/>
    <property type="evidence" value="ECO:0007669"/>
    <property type="project" value="TreeGrafter"/>
</dbReference>
<dbReference type="STRING" id="1034346.GCA_000313565_02205"/>
<gene>
    <name evidence="7" type="primary">nanE</name>
    <name evidence="8" type="ORF">DES51_12020</name>
</gene>
<dbReference type="PANTHER" id="PTHR36204:SF1">
    <property type="entry name" value="N-ACETYLMANNOSAMINE-6-PHOSPHATE 2-EPIMERASE-RELATED"/>
    <property type="match status" value="1"/>
</dbReference>
<evidence type="ECO:0000313" key="9">
    <source>
        <dbReference type="Proteomes" id="UP000247612"/>
    </source>
</evidence>
<dbReference type="Pfam" id="PF04131">
    <property type="entry name" value="NanE"/>
    <property type="match status" value="1"/>
</dbReference>
<dbReference type="HAMAP" id="MF_01235">
    <property type="entry name" value="ManNAc6P_epimer"/>
    <property type="match status" value="1"/>
</dbReference>
<evidence type="ECO:0000256" key="7">
    <source>
        <dbReference type="HAMAP-Rule" id="MF_01235"/>
    </source>
</evidence>
<dbReference type="GO" id="GO:0019262">
    <property type="term" value="P:N-acetylneuraminate catabolic process"/>
    <property type="evidence" value="ECO:0007669"/>
    <property type="project" value="UniProtKB-UniRule"/>
</dbReference>
<dbReference type="InterPro" id="IPR007260">
    <property type="entry name" value="NanE"/>
</dbReference>
<dbReference type="OrthoDB" id="9781704at2"/>
<protein>
    <recommendedName>
        <fullName evidence="7">Putative N-acetylmannosamine-6-phosphate 2-epimerase</fullName>
        <ecNumber evidence="7">5.1.3.9</ecNumber>
    </recommendedName>
    <alternativeName>
        <fullName evidence="7">ManNAc-6-P epimerase</fullName>
    </alternativeName>
</protein>
<accession>A0A318KI03</accession>
<evidence type="ECO:0000256" key="4">
    <source>
        <dbReference type="ARBA" id="ARBA00007439"/>
    </source>
</evidence>
<dbReference type="EC" id="5.1.3.9" evidence="7"/>
<dbReference type="GO" id="GO:0005829">
    <property type="term" value="C:cytosol"/>
    <property type="evidence" value="ECO:0007669"/>
    <property type="project" value="TreeGrafter"/>
</dbReference>
<evidence type="ECO:0000313" key="8">
    <source>
        <dbReference type="EMBL" id="PXX75117.1"/>
    </source>
</evidence>
<name>A0A318KI03_9FIRM</name>
<comment type="caution">
    <text evidence="8">The sequence shown here is derived from an EMBL/GenBank/DDBJ whole genome shotgun (WGS) entry which is preliminary data.</text>
</comment>
<comment type="function">
    <text evidence="2 7">Converts N-acetylmannosamine-6-phosphate (ManNAc-6-P) to N-acetylglucosamine-6-phosphate (GlcNAc-6-P).</text>
</comment>
<keyword evidence="9" id="KW-1185">Reference proteome</keyword>
<evidence type="ECO:0000256" key="6">
    <source>
        <dbReference type="ARBA" id="ARBA00023277"/>
    </source>
</evidence>
<keyword evidence="5 7" id="KW-0413">Isomerase</keyword>
<evidence type="ECO:0000256" key="3">
    <source>
        <dbReference type="ARBA" id="ARBA00005081"/>
    </source>
</evidence>
<evidence type="ECO:0000256" key="2">
    <source>
        <dbReference type="ARBA" id="ARBA00002147"/>
    </source>
</evidence>
<dbReference type="RefSeq" id="WP_022938509.1">
    <property type="nucleotide sequence ID" value="NZ_CABKRQ010000005.1"/>
</dbReference>
<comment type="pathway">
    <text evidence="3 7">Amino-sugar metabolism; N-acetylneuraminate degradation; D-fructose 6-phosphate from N-acetylneuraminate: step 3/5.</text>
</comment>
<dbReference type="EMBL" id="QJKH01000020">
    <property type="protein sequence ID" value="PXX75117.1"/>
    <property type="molecule type" value="Genomic_DNA"/>
</dbReference>
<dbReference type="SUPFAM" id="SSF51366">
    <property type="entry name" value="Ribulose-phoshate binding barrel"/>
    <property type="match status" value="1"/>
</dbReference>
<comment type="catalytic activity">
    <reaction evidence="1 7">
        <text>an N-acyl-D-glucosamine 6-phosphate = an N-acyl-D-mannosamine 6-phosphate</text>
        <dbReference type="Rhea" id="RHEA:23932"/>
        <dbReference type="ChEBI" id="CHEBI:57599"/>
        <dbReference type="ChEBI" id="CHEBI:57666"/>
        <dbReference type="EC" id="5.1.3.9"/>
    </reaction>
</comment>
<dbReference type="GO" id="GO:0047465">
    <property type="term" value="F:N-acylglucosamine-6-phosphate 2-epimerase activity"/>
    <property type="evidence" value="ECO:0007669"/>
    <property type="project" value="UniProtKB-EC"/>
</dbReference>
<sequence>MEKEALLKQIKGRLIVSCQARVGWAMYGAEIMACFAAAAAEGGAAGIRANGVDSILAIKKKVDLPLIGLNKEWITGYPVYLTPTYAHAKAILDAGVDVLAMDATDRLRPNGETAASILKQIREHYPNALVMGEISTLDEAKNILDMGFDFISTTLSGYTKESEDVKSVNLELIKDIHAITDIPIIAEGKIKTEDEAVQTLAAGAFAVVVGTSITRPEIITKRYVDSIAKYHEGEHYEDTVR</sequence>
<dbReference type="InterPro" id="IPR013785">
    <property type="entry name" value="Aldolase_TIM"/>
</dbReference>
<proteinExistence type="inferred from homology"/>
<organism evidence="8 9">
    <name type="scientific">Dielma fastidiosa</name>
    <dbReference type="NCBI Taxonomy" id="1034346"/>
    <lineage>
        <taxon>Bacteria</taxon>
        <taxon>Bacillati</taxon>
        <taxon>Bacillota</taxon>
        <taxon>Erysipelotrichia</taxon>
        <taxon>Erysipelotrichales</taxon>
        <taxon>Erysipelotrichaceae</taxon>
        <taxon>Dielma</taxon>
    </lineage>
</organism>
<dbReference type="GO" id="GO:0005975">
    <property type="term" value="P:carbohydrate metabolic process"/>
    <property type="evidence" value="ECO:0007669"/>
    <property type="project" value="UniProtKB-UniRule"/>
</dbReference>
<reference evidence="8 9" key="1">
    <citation type="submission" date="2018-05" db="EMBL/GenBank/DDBJ databases">
        <title>Genomic Encyclopedia of Type Strains, Phase IV (KMG-IV): sequencing the most valuable type-strain genomes for metagenomic binning, comparative biology and taxonomic classification.</title>
        <authorList>
            <person name="Goeker M."/>
        </authorList>
    </citation>
    <scope>NUCLEOTIDE SEQUENCE [LARGE SCALE GENOMIC DNA]</scope>
    <source>
        <strain evidence="8 9">JC118</strain>
    </source>
</reference>
<dbReference type="NCBIfam" id="NF002231">
    <property type="entry name" value="PRK01130.1"/>
    <property type="match status" value="1"/>
</dbReference>
<dbReference type="AlphaFoldDB" id="A0A318KI03"/>
<evidence type="ECO:0000256" key="5">
    <source>
        <dbReference type="ARBA" id="ARBA00023235"/>
    </source>
</evidence>
<dbReference type="Proteomes" id="UP000247612">
    <property type="component" value="Unassembled WGS sequence"/>
</dbReference>
<dbReference type="UniPathway" id="UPA00629">
    <property type="reaction ID" value="UER00682"/>
</dbReference>
<dbReference type="Gene3D" id="3.20.20.70">
    <property type="entry name" value="Aldolase class I"/>
    <property type="match status" value="1"/>
</dbReference>
<dbReference type="PANTHER" id="PTHR36204">
    <property type="entry name" value="N-ACETYLMANNOSAMINE-6-PHOSPHATE 2-EPIMERASE-RELATED"/>
    <property type="match status" value="1"/>
</dbReference>
<evidence type="ECO:0000256" key="1">
    <source>
        <dbReference type="ARBA" id="ARBA00000056"/>
    </source>
</evidence>